<evidence type="ECO:0000313" key="2">
    <source>
        <dbReference type="Proteomes" id="UP001597083"/>
    </source>
</evidence>
<proteinExistence type="predicted"/>
<accession>A0ABW3CI06</accession>
<protein>
    <submittedName>
        <fullName evidence="1">Uncharacterized protein</fullName>
    </submittedName>
</protein>
<keyword evidence="2" id="KW-1185">Reference proteome</keyword>
<name>A0ABW3CI06_9ACTN</name>
<dbReference type="Proteomes" id="UP001597083">
    <property type="component" value="Unassembled WGS sequence"/>
</dbReference>
<gene>
    <name evidence="1" type="ORF">ACFQ07_13330</name>
</gene>
<evidence type="ECO:0000313" key="1">
    <source>
        <dbReference type="EMBL" id="MFD0853217.1"/>
    </source>
</evidence>
<reference evidence="2" key="1">
    <citation type="journal article" date="2019" name="Int. J. Syst. Evol. Microbiol.">
        <title>The Global Catalogue of Microorganisms (GCM) 10K type strain sequencing project: providing services to taxonomists for standard genome sequencing and annotation.</title>
        <authorList>
            <consortium name="The Broad Institute Genomics Platform"/>
            <consortium name="The Broad Institute Genome Sequencing Center for Infectious Disease"/>
            <person name="Wu L."/>
            <person name="Ma J."/>
        </authorList>
    </citation>
    <scope>NUCLEOTIDE SEQUENCE [LARGE SCALE GENOMIC DNA]</scope>
    <source>
        <strain evidence="2">JCM 31696</strain>
    </source>
</reference>
<feature type="non-terminal residue" evidence="1">
    <location>
        <position position="211"/>
    </location>
</feature>
<dbReference type="EMBL" id="JBHTIR010001979">
    <property type="protein sequence ID" value="MFD0853217.1"/>
    <property type="molecule type" value="Genomic_DNA"/>
</dbReference>
<comment type="caution">
    <text evidence="1">The sequence shown here is derived from an EMBL/GenBank/DDBJ whole genome shotgun (WGS) entry which is preliminary data.</text>
</comment>
<sequence length="211" mass="22927">MKLIERAEAGDVAGVLGELRTLTVDQRASLAADLEARFGVLEIRDWTKLTDEQKVAISSARLGCQTVPEAAATWLRSGTFMARGGTAWLADVIDLYPAAWQAALVAQLDEQADDETSWSGLFTITDHIVRTTGCPVPTSTAYLNAWLQDRGFRPETQNRYPLDGARGTSRLERLRDDACASTLLPLVVANPRTVISRFIPALVTLAAEGVV</sequence>
<organism evidence="1 2">
    <name type="scientific">Actinomadura adrarensis</name>
    <dbReference type="NCBI Taxonomy" id="1819600"/>
    <lineage>
        <taxon>Bacteria</taxon>
        <taxon>Bacillati</taxon>
        <taxon>Actinomycetota</taxon>
        <taxon>Actinomycetes</taxon>
        <taxon>Streptosporangiales</taxon>
        <taxon>Thermomonosporaceae</taxon>
        <taxon>Actinomadura</taxon>
    </lineage>
</organism>